<dbReference type="SUPFAM" id="SSF52540">
    <property type="entry name" value="P-loop containing nucleoside triphosphate hydrolases"/>
    <property type="match status" value="1"/>
</dbReference>
<dbReference type="CDD" id="cd03293">
    <property type="entry name" value="ABC_NrtD_SsuB_transporters"/>
    <property type="match status" value="1"/>
</dbReference>
<dbReference type="InterPro" id="IPR003439">
    <property type="entry name" value="ABC_transporter-like_ATP-bd"/>
</dbReference>
<dbReference type="InterPro" id="IPR017871">
    <property type="entry name" value="ABC_transporter-like_CS"/>
</dbReference>
<sequence length="265" mass="29996">MTPILELRNIDYSYHTLDGETKALSNISFTLTRGEFVSVVGPSGCGKSTLLSLIDGLMQPESGEMLLNGQPLTENSERIGYMLQHDHLFEWRSIWRNVLLGAEISGRLTPETKRHAKAMLEQYGLKQFARSRPSELSGGMRQRAALIRTLLMEPELLLLDEPFSALDYQTRLTVSDDIGQIIRRSGKTALLVTHDLSEAVSLADRVIILTRRPARIARIIPVTFNLADDTPLARRNAPEFKTYFNEIWKELNRDESTETRTADPR</sequence>
<evidence type="ECO:0000313" key="5">
    <source>
        <dbReference type="EMBL" id="HJD41495.1"/>
    </source>
</evidence>
<comment type="caution">
    <text evidence="5">The sequence shown here is derived from an EMBL/GenBank/DDBJ whole genome shotgun (WGS) entry which is preliminary data.</text>
</comment>
<protein>
    <submittedName>
        <fullName evidence="5">ABC transporter ATP-binding protein</fullName>
    </submittedName>
</protein>
<dbReference type="Proteomes" id="UP000823909">
    <property type="component" value="Unassembled WGS sequence"/>
</dbReference>
<dbReference type="Gene3D" id="3.40.50.300">
    <property type="entry name" value="P-loop containing nucleotide triphosphate hydrolases"/>
    <property type="match status" value="1"/>
</dbReference>
<dbReference type="PANTHER" id="PTHR42788">
    <property type="entry name" value="TAURINE IMPORT ATP-BINDING PROTEIN-RELATED"/>
    <property type="match status" value="1"/>
</dbReference>
<dbReference type="GO" id="GO:0016887">
    <property type="term" value="F:ATP hydrolysis activity"/>
    <property type="evidence" value="ECO:0007669"/>
    <property type="project" value="InterPro"/>
</dbReference>
<evidence type="ECO:0000313" key="6">
    <source>
        <dbReference type="Proteomes" id="UP000823909"/>
    </source>
</evidence>
<evidence type="ECO:0000256" key="2">
    <source>
        <dbReference type="ARBA" id="ARBA00022741"/>
    </source>
</evidence>
<dbReference type="SMART" id="SM00382">
    <property type="entry name" value="AAA"/>
    <property type="match status" value="1"/>
</dbReference>
<organism evidence="5 6">
    <name type="scientific">Candidatus Mediterraneibacter quadrami</name>
    <dbReference type="NCBI Taxonomy" id="2838684"/>
    <lineage>
        <taxon>Bacteria</taxon>
        <taxon>Bacillati</taxon>
        <taxon>Bacillota</taxon>
        <taxon>Clostridia</taxon>
        <taxon>Lachnospirales</taxon>
        <taxon>Lachnospiraceae</taxon>
        <taxon>Mediterraneibacter</taxon>
    </lineage>
</organism>
<dbReference type="InterPro" id="IPR050166">
    <property type="entry name" value="ABC_transporter_ATP-bind"/>
</dbReference>
<keyword evidence="3 5" id="KW-0067">ATP-binding</keyword>
<dbReference type="Pfam" id="PF00005">
    <property type="entry name" value="ABC_tran"/>
    <property type="match status" value="1"/>
</dbReference>
<evidence type="ECO:0000256" key="3">
    <source>
        <dbReference type="ARBA" id="ARBA00022840"/>
    </source>
</evidence>
<dbReference type="PROSITE" id="PS50893">
    <property type="entry name" value="ABC_TRANSPORTER_2"/>
    <property type="match status" value="1"/>
</dbReference>
<dbReference type="PANTHER" id="PTHR42788:SF21">
    <property type="entry name" value="ABC TRANSPORTER ATP-BINDING PROTEIN"/>
    <property type="match status" value="1"/>
</dbReference>
<dbReference type="AlphaFoldDB" id="A0A9D2RAT6"/>
<keyword evidence="2" id="KW-0547">Nucleotide-binding</keyword>
<reference evidence="5" key="2">
    <citation type="submission" date="2021-04" db="EMBL/GenBank/DDBJ databases">
        <authorList>
            <person name="Gilroy R."/>
        </authorList>
    </citation>
    <scope>NUCLEOTIDE SEQUENCE</scope>
    <source>
        <strain evidence="5">ChiBcec15-3976</strain>
    </source>
</reference>
<reference evidence="5" key="1">
    <citation type="journal article" date="2021" name="PeerJ">
        <title>Extensive microbial diversity within the chicken gut microbiome revealed by metagenomics and culture.</title>
        <authorList>
            <person name="Gilroy R."/>
            <person name="Ravi A."/>
            <person name="Getino M."/>
            <person name="Pursley I."/>
            <person name="Horton D.L."/>
            <person name="Alikhan N.F."/>
            <person name="Baker D."/>
            <person name="Gharbi K."/>
            <person name="Hall N."/>
            <person name="Watson M."/>
            <person name="Adriaenssens E.M."/>
            <person name="Foster-Nyarko E."/>
            <person name="Jarju S."/>
            <person name="Secka A."/>
            <person name="Antonio M."/>
            <person name="Oren A."/>
            <person name="Chaudhuri R.R."/>
            <person name="La Ragione R."/>
            <person name="Hildebrand F."/>
            <person name="Pallen M.J."/>
        </authorList>
    </citation>
    <scope>NUCLEOTIDE SEQUENCE</scope>
    <source>
        <strain evidence="5">ChiBcec15-3976</strain>
    </source>
</reference>
<dbReference type="PROSITE" id="PS00211">
    <property type="entry name" value="ABC_TRANSPORTER_1"/>
    <property type="match status" value="1"/>
</dbReference>
<dbReference type="EMBL" id="DWUU01000007">
    <property type="protein sequence ID" value="HJD41495.1"/>
    <property type="molecule type" value="Genomic_DNA"/>
</dbReference>
<gene>
    <name evidence="5" type="ORF">H9910_00580</name>
</gene>
<name>A0A9D2RAT6_9FIRM</name>
<evidence type="ECO:0000259" key="4">
    <source>
        <dbReference type="PROSITE" id="PS50893"/>
    </source>
</evidence>
<proteinExistence type="predicted"/>
<keyword evidence="1" id="KW-0813">Transport</keyword>
<dbReference type="GO" id="GO:0005524">
    <property type="term" value="F:ATP binding"/>
    <property type="evidence" value="ECO:0007669"/>
    <property type="project" value="UniProtKB-KW"/>
</dbReference>
<dbReference type="InterPro" id="IPR027417">
    <property type="entry name" value="P-loop_NTPase"/>
</dbReference>
<dbReference type="InterPro" id="IPR003593">
    <property type="entry name" value="AAA+_ATPase"/>
</dbReference>
<feature type="domain" description="ABC transporter" evidence="4">
    <location>
        <begin position="5"/>
        <end position="236"/>
    </location>
</feature>
<evidence type="ECO:0000256" key="1">
    <source>
        <dbReference type="ARBA" id="ARBA00022448"/>
    </source>
</evidence>
<accession>A0A9D2RAT6</accession>